<dbReference type="EMBL" id="JAOQIO010000110">
    <property type="protein sequence ID" value="MCU6796840.1"/>
    <property type="molecule type" value="Genomic_DNA"/>
</dbReference>
<keyword evidence="2" id="KW-1185">Reference proteome</keyword>
<name>A0ABT2UQB7_9BACL</name>
<proteinExistence type="predicted"/>
<gene>
    <name evidence="1" type="ORF">OB236_32415</name>
</gene>
<dbReference type="RefSeq" id="WP_262687672.1">
    <property type="nucleotide sequence ID" value="NZ_JAOQIO010000110.1"/>
</dbReference>
<evidence type="ECO:0000313" key="2">
    <source>
        <dbReference type="Proteomes" id="UP001652445"/>
    </source>
</evidence>
<comment type="caution">
    <text evidence="1">The sequence shown here is derived from an EMBL/GenBank/DDBJ whole genome shotgun (WGS) entry which is preliminary data.</text>
</comment>
<protein>
    <submittedName>
        <fullName evidence="1">Uncharacterized protein</fullName>
    </submittedName>
</protein>
<dbReference type="Proteomes" id="UP001652445">
    <property type="component" value="Unassembled WGS sequence"/>
</dbReference>
<accession>A0ABT2UQB7</accession>
<evidence type="ECO:0000313" key="1">
    <source>
        <dbReference type="EMBL" id="MCU6796840.1"/>
    </source>
</evidence>
<sequence length="231" mass="26750">MRANRRYPEQVYATMRRIKHQTGIIKLRTDTRIIFTDDDLLLGTVFMTNPGSYGLKSHDQWDCFIRGEGSEDIIDGTDAPDTTMQNIIEVVKKSCDQVQGYELKGYLSIYNITSVVEPDGEKIQNYHQAIINLFEADGMDTSVLYESPVYREAHFHEQCENSSFVIMGFLNNILSEHVQRLNNWGNKHHNKLVFASDKQGYFAHPFRWRLDQSLKQQAVDRLVAILKSTRK</sequence>
<organism evidence="1 2">
    <name type="scientific">Paenibacillus baimaensis</name>
    <dbReference type="NCBI Taxonomy" id="2982185"/>
    <lineage>
        <taxon>Bacteria</taxon>
        <taxon>Bacillati</taxon>
        <taxon>Bacillota</taxon>
        <taxon>Bacilli</taxon>
        <taxon>Bacillales</taxon>
        <taxon>Paenibacillaceae</taxon>
        <taxon>Paenibacillus</taxon>
    </lineage>
</organism>
<reference evidence="1 2" key="1">
    <citation type="submission" date="2022-09" db="EMBL/GenBank/DDBJ databases">
        <authorList>
            <person name="Han X.L."/>
            <person name="Wang Q."/>
            <person name="Lu T."/>
        </authorList>
    </citation>
    <scope>NUCLEOTIDE SEQUENCE [LARGE SCALE GENOMIC DNA]</scope>
    <source>
        <strain evidence="1 2">WQ 127069</strain>
    </source>
</reference>